<organism evidence="2">
    <name type="scientific">Anguilla anguilla</name>
    <name type="common">European freshwater eel</name>
    <name type="synonym">Muraena anguilla</name>
    <dbReference type="NCBI Taxonomy" id="7936"/>
    <lineage>
        <taxon>Eukaryota</taxon>
        <taxon>Metazoa</taxon>
        <taxon>Chordata</taxon>
        <taxon>Craniata</taxon>
        <taxon>Vertebrata</taxon>
        <taxon>Euteleostomi</taxon>
        <taxon>Actinopterygii</taxon>
        <taxon>Neopterygii</taxon>
        <taxon>Teleostei</taxon>
        <taxon>Anguilliformes</taxon>
        <taxon>Anguillidae</taxon>
        <taxon>Anguilla</taxon>
    </lineage>
</organism>
<dbReference type="AlphaFoldDB" id="A0A0E9WFD4"/>
<accession>A0A0E9WFD4</accession>
<feature type="compositionally biased region" description="Polar residues" evidence="1">
    <location>
        <begin position="23"/>
        <end position="35"/>
    </location>
</feature>
<reference evidence="2" key="2">
    <citation type="journal article" date="2015" name="Fish Shellfish Immunol.">
        <title>Early steps in the European eel (Anguilla anguilla)-Vibrio vulnificus interaction in the gills: Role of the RtxA13 toxin.</title>
        <authorList>
            <person name="Callol A."/>
            <person name="Pajuelo D."/>
            <person name="Ebbesson L."/>
            <person name="Teles M."/>
            <person name="MacKenzie S."/>
            <person name="Amaro C."/>
        </authorList>
    </citation>
    <scope>NUCLEOTIDE SEQUENCE</scope>
</reference>
<name>A0A0E9WFD4_ANGAN</name>
<reference evidence="2" key="1">
    <citation type="submission" date="2014-11" db="EMBL/GenBank/DDBJ databases">
        <authorList>
            <person name="Amaro Gonzalez C."/>
        </authorList>
    </citation>
    <scope>NUCLEOTIDE SEQUENCE</scope>
</reference>
<proteinExistence type="predicted"/>
<dbReference type="EMBL" id="GBXM01019510">
    <property type="protein sequence ID" value="JAH89067.1"/>
    <property type="molecule type" value="Transcribed_RNA"/>
</dbReference>
<sequence length="66" mass="7402">MRNTSGVMHPERSTLTTRREPSPNVTWSSQASPVSNWRRPKSTSSWRKTATPAFCGRPRTASSRGQ</sequence>
<feature type="compositionally biased region" description="Basic and acidic residues" evidence="1">
    <location>
        <begin position="9"/>
        <end position="21"/>
    </location>
</feature>
<protein>
    <submittedName>
        <fullName evidence="2">Uncharacterized protein</fullName>
    </submittedName>
</protein>
<evidence type="ECO:0000256" key="1">
    <source>
        <dbReference type="SAM" id="MobiDB-lite"/>
    </source>
</evidence>
<feature type="region of interest" description="Disordered" evidence="1">
    <location>
        <begin position="1"/>
        <end position="66"/>
    </location>
</feature>
<evidence type="ECO:0000313" key="2">
    <source>
        <dbReference type="EMBL" id="JAH89067.1"/>
    </source>
</evidence>